<name>A0A5J9SKV4_9POAL</name>
<keyword evidence="4" id="KW-0808">Transferase</keyword>
<comment type="caution">
    <text evidence="14">The sequence shown here is derived from an EMBL/GenBank/DDBJ whole genome shotgun (WGS) entry which is preliminary data.</text>
</comment>
<evidence type="ECO:0000256" key="11">
    <source>
        <dbReference type="ARBA" id="ARBA00023136"/>
    </source>
</evidence>
<sequence length="149" mass="16578">MDPMIGVAGGLNDYSRVIVLAGERYEDALRRLEKRKEMQRLAILEREARERRYAAEDRQADVASIAAAFGAQRFLDVPACSVAILALPMPTVGETAERGCALCGELFKEGDLLRMMPCSHSFHQICTFRRLRVNGTCPCCHFAMPAAEE</sequence>
<feature type="non-terminal residue" evidence="14">
    <location>
        <position position="1"/>
    </location>
</feature>
<dbReference type="Gramene" id="TVT99595">
    <property type="protein sequence ID" value="TVT99595"/>
    <property type="gene ID" value="EJB05_55025"/>
</dbReference>
<evidence type="ECO:0000256" key="3">
    <source>
        <dbReference type="ARBA" id="ARBA00012483"/>
    </source>
</evidence>
<organism evidence="14 15">
    <name type="scientific">Eragrostis curvula</name>
    <name type="common">weeping love grass</name>
    <dbReference type="NCBI Taxonomy" id="38414"/>
    <lineage>
        <taxon>Eukaryota</taxon>
        <taxon>Viridiplantae</taxon>
        <taxon>Streptophyta</taxon>
        <taxon>Embryophyta</taxon>
        <taxon>Tracheophyta</taxon>
        <taxon>Spermatophyta</taxon>
        <taxon>Magnoliopsida</taxon>
        <taxon>Liliopsida</taxon>
        <taxon>Poales</taxon>
        <taxon>Poaceae</taxon>
        <taxon>PACMAD clade</taxon>
        <taxon>Chloridoideae</taxon>
        <taxon>Eragrostideae</taxon>
        <taxon>Eragrostidinae</taxon>
        <taxon>Eragrostis</taxon>
    </lineage>
</organism>
<evidence type="ECO:0000256" key="12">
    <source>
        <dbReference type="PROSITE-ProRule" id="PRU00175"/>
    </source>
</evidence>
<evidence type="ECO:0000256" key="7">
    <source>
        <dbReference type="ARBA" id="ARBA00022771"/>
    </source>
</evidence>
<comment type="catalytic activity">
    <reaction evidence="1">
        <text>S-ubiquitinyl-[E2 ubiquitin-conjugating enzyme]-L-cysteine + [acceptor protein]-L-lysine = [E2 ubiquitin-conjugating enzyme]-L-cysteine + N(6)-ubiquitinyl-[acceptor protein]-L-lysine.</text>
        <dbReference type="EC" id="2.3.2.27"/>
    </reaction>
</comment>
<dbReference type="GO" id="GO:0000325">
    <property type="term" value="C:plant-type vacuole"/>
    <property type="evidence" value="ECO:0007669"/>
    <property type="project" value="TreeGrafter"/>
</dbReference>
<keyword evidence="7 12" id="KW-0863">Zinc-finger</keyword>
<keyword evidence="8" id="KW-0833">Ubl conjugation pathway</keyword>
<evidence type="ECO:0000256" key="10">
    <source>
        <dbReference type="ARBA" id="ARBA00022989"/>
    </source>
</evidence>
<protein>
    <recommendedName>
        <fullName evidence="3">RING-type E3 ubiquitin transferase</fullName>
        <ecNumber evidence="3">2.3.2.27</ecNumber>
    </recommendedName>
</protein>
<keyword evidence="11" id="KW-0472">Membrane</keyword>
<evidence type="ECO:0000313" key="15">
    <source>
        <dbReference type="Proteomes" id="UP000324897"/>
    </source>
</evidence>
<dbReference type="GO" id="GO:0016567">
    <property type="term" value="P:protein ubiquitination"/>
    <property type="evidence" value="ECO:0007669"/>
    <property type="project" value="TreeGrafter"/>
</dbReference>
<dbReference type="Gene3D" id="3.30.40.10">
    <property type="entry name" value="Zinc/RING finger domain, C3HC4 (zinc finger)"/>
    <property type="match status" value="1"/>
</dbReference>
<dbReference type="GO" id="GO:0061630">
    <property type="term" value="F:ubiquitin protein ligase activity"/>
    <property type="evidence" value="ECO:0007669"/>
    <property type="project" value="UniProtKB-EC"/>
</dbReference>
<evidence type="ECO:0000259" key="13">
    <source>
        <dbReference type="PROSITE" id="PS50089"/>
    </source>
</evidence>
<dbReference type="EC" id="2.3.2.27" evidence="3"/>
<gene>
    <name evidence="14" type="ORF">EJB05_55025</name>
</gene>
<dbReference type="OrthoDB" id="21204at2759"/>
<dbReference type="AlphaFoldDB" id="A0A5J9SKV4"/>
<accession>A0A5J9SKV4</accession>
<evidence type="ECO:0000256" key="2">
    <source>
        <dbReference type="ARBA" id="ARBA00004141"/>
    </source>
</evidence>
<dbReference type="PANTHER" id="PTHR45977">
    <property type="entry name" value="TARGET OF ERK KINASE MPK-1"/>
    <property type="match status" value="1"/>
</dbReference>
<evidence type="ECO:0000256" key="8">
    <source>
        <dbReference type="ARBA" id="ARBA00022786"/>
    </source>
</evidence>
<dbReference type="SUPFAM" id="SSF57850">
    <property type="entry name" value="RING/U-box"/>
    <property type="match status" value="1"/>
</dbReference>
<keyword evidence="6" id="KW-0479">Metal-binding</keyword>
<dbReference type="PANTHER" id="PTHR45977:SF13">
    <property type="entry name" value="GB|AAF27103.1"/>
    <property type="match status" value="1"/>
</dbReference>
<keyword evidence="9" id="KW-0862">Zinc</keyword>
<dbReference type="InterPro" id="IPR001841">
    <property type="entry name" value="Znf_RING"/>
</dbReference>
<dbReference type="PROSITE" id="PS50089">
    <property type="entry name" value="ZF_RING_2"/>
    <property type="match status" value="1"/>
</dbReference>
<evidence type="ECO:0000256" key="6">
    <source>
        <dbReference type="ARBA" id="ARBA00022723"/>
    </source>
</evidence>
<dbReference type="GO" id="GO:0006511">
    <property type="term" value="P:ubiquitin-dependent protein catabolic process"/>
    <property type="evidence" value="ECO:0007669"/>
    <property type="project" value="TreeGrafter"/>
</dbReference>
<keyword evidence="5" id="KW-0812">Transmembrane</keyword>
<dbReference type="InterPro" id="IPR013083">
    <property type="entry name" value="Znf_RING/FYVE/PHD"/>
</dbReference>
<evidence type="ECO:0000313" key="14">
    <source>
        <dbReference type="EMBL" id="TVT99595.1"/>
    </source>
</evidence>
<dbReference type="SMART" id="SM00184">
    <property type="entry name" value="RING"/>
    <property type="match status" value="1"/>
</dbReference>
<reference evidence="14 15" key="1">
    <citation type="journal article" date="2019" name="Sci. Rep.">
        <title>A high-quality genome of Eragrostis curvula grass provides insights into Poaceae evolution and supports new strategies to enhance forage quality.</title>
        <authorList>
            <person name="Carballo J."/>
            <person name="Santos B.A.C.M."/>
            <person name="Zappacosta D."/>
            <person name="Garbus I."/>
            <person name="Selva J.P."/>
            <person name="Gallo C.A."/>
            <person name="Diaz A."/>
            <person name="Albertini E."/>
            <person name="Caccamo M."/>
            <person name="Echenique V."/>
        </authorList>
    </citation>
    <scope>NUCLEOTIDE SEQUENCE [LARGE SCALE GENOMIC DNA]</scope>
    <source>
        <strain evidence="15">cv. Victoria</strain>
        <tissue evidence="14">Leaf</tissue>
    </source>
</reference>
<dbReference type="Proteomes" id="UP000324897">
    <property type="component" value="Unassembled WGS sequence"/>
</dbReference>
<dbReference type="Pfam" id="PF13639">
    <property type="entry name" value="zf-RING_2"/>
    <property type="match status" value="1"/>
</dbReference>
<evidence type="ECO:0000256" key="5">
    <source>
        <dbReference type="ARBA" id="ARBA00022692"/>
    </source>
</evidence>
<comment type="subcellular location">
    <subcellularLocation>
        <location evidence="2">Membrane</location>
        <topology evidence="2">Multi-pass membrane protein</topology>
    </subcellularLocation>
</comment>
<evidence type="ECO:0000256" key="1">
    <source>
        <dbReference type="ARBA" id="ARBA00000900"/>
    </source>
</evidence>
<evidence type="ECO:0000256" key="4">
    <source>
        <dbReference type="ARBA" id="ARBA00022679"/>
    </source>
</evidence>
<feature type="domain" description="RING-type" evidence="13">
    <location>
        <begin position="100"/>
        <end position="141"/>
    </location>
</feature>
<dbReference type="GO" id="GO:0016020">
    <property type="term" value="C:membrane"/>
    <property type="evidence" value="ECO:0007669"/>
    <property type="project" value="UniProtKB-SubCell"/>
</dbReference>
<keyword evidence="10" id="KW-1133">Transmembrane helix</keyword>
<keyword evidence="15" id="KW-1185">Reference proteome</keyword>
<proteinExistence type="predicted"/>
<dbReference type="GO" id="GO:0008270">
    <property type="term" value="F:zinc ion binding"/>
    <property type="evidence" value="ECO:0007669"/>
    <property type="project" value="UniProtKB-KW"/>
</dbReference>
<evidence type="ECO:0000256" key="9">
    <source>
        <dbReference type="ARBA" id="ARBA00022833"/>
    </source>
</evidence>
<dbReference type="EMBL" id="RWGY01000696">
    <property type="protein sequence ID" value="TVT99595.1"/>
    <property type="molecule type" value="Genomic_DNA"/>
</dbReference>